<gene>
    <name evidence="3" type="ORF">GCM10010171_23170</name>
</gene>
<dbReference type="PANTHER" id="PTHR43615:SF1">
    <property type="entry name" value="PPDK_N DOMAIN-CONTAINING PROTEIN"/>
    <property type="match status" value="1"/>
</dbReference>
<dbReference type="Proteomes" id="UP000660680">
    <property type="component" value="Unassembled WGS sequence"/>
</dbReference>
<keyword evidence="4" id="KW-1185">Reference proteome</keyword>
<dbReference type="InterPro" id="IPR036637">
    <property type="entry name" value="Phosphohistidine_dom_sf"/>
</dbReference>
<dbReference type="GO" id="GO:0016301">
    <property type="term" value="F:kinase activity"/>
    <property type="evidence" value="ECO:0007669"/>
    <property type="project" value="InterPro"/>
</dbReference>
<dbReference type="SUPFAM" id="SSF56059">
    <property type="entry name" value="Glutathione synthetase ATP-binding domain-like"/>
    <property type="match status" value="1"/>
</dbReference>
<dbReference type="Gene3D" id="3.30.1490.20">
    <property type="entry name" value="ATP-grasp fold, A domain"/>
    <property type="match status" value="1"/>
</dbReference>
<dbReference type="InterPro" id="IPR002192">
    <property type="entry name" value="PPDK_AMP/ATP-bd"/>
</dbReference>
<evidence type="ECO:0000259" key="2">
    <source>
        <dbReference type="Pfam" id="PF01326"/>
    </source>
</evidence>
<evidence type="ECO:0000259" key="1">
    <source>
        <dbReference type="Pfam" id="PF00391"/>
    </source>
</evidence>
<dbReference type="Pfam" id="PF00391">
    <property type="entry name" value="PEP-utilizers"/>
    <property type="match status" value="1"/>
</dbReference>
<dbReference type="EMBL" id="BMRB01000002">
    <property type="protein sequence ID" value="GGS29272.1"/>
    <property type="molecule type" value="Genomic_DNA"/>
</dbReference>
<dbReference type="Pfam" id="PF01326">
    <property type="entry name" value="PPDK_N"/>
    <property type="match status" value="1"/>
</dbReference>
<proteinExistence type="predicted"/>
<name>A0A918GD80_9PSEU</name>
<accession>A0A918GD80</accession>
<dbReference type="InterPro" id="IPR051549">
    <property type="entry name" value="PEP_Utilizing_Enz"/>
</dbReference>
<comment type="caution">
    <text evidence="3">The sequence shown here is derived from an EMBL/GenBank/DDBJ whole genome shotgun (WGS) entry which is preliminary data.</text>
</comment>
<dbReference type="GO" id="GO:0005524">
    <property type="term" value="F:ATP binding"/>
    <property type="evidence" value="ECO:0007669"/>
    <property type="project" value="InterPro"/>
</dbReference>
<dbReference type="InterPro" id="IPR013815">
    <property type="entry name" value="ATP_grasp_subdomain_1"/>
</dbReference>
<reference evidence="3" key="1">
    <citation type="journal article" date="2014" name="Int. J. Syst. Evol. Microbiol.">
        <title>Complete genome sequence of Corynebacterium casei LMG S-19264T (=DSM 44701T), isolated from a smear-ripened cheese.</title>
        <authorList>
            <consortium name="US DOE Joint Genome Institute (JGI-PGF)"/>
            <person name="Walter F."/>
            <person name="Albersmeier A."/>
            <person name="Kalinowski J."/>
            <person name="Ruckert C."/>
        </authorList>
    </citation>
    <scope>NUCLEOTIDE SEQUENCE</scope>
    <source>
        <strain evidence="3">JCM 3276</strain>
    </source>
</reference>
<feature type="domain" description="Pyruvate phosphate dikinase AMP/ATP-binding" evidence="2">
    <location>
        <begin position="73"/>
        <end position="295"/>
    </location>
</feature>
<dbReference type="Gene3D" id="3.50.30.10">
    <property type="entry name" value="Phosphohistidine domain"/>
    <property type="match status" value="1"/>
</dbReference>
<dbReference type="SUPFAM" id="SSF52009">
    <property type="entry name" value="Phosphohistidine domain"/>
    <property type="match status" value="1"/>
</dbReference>
<dbReference type="Gene3D" id="3.30.470.20">
    <property type="entry name" value="ATP-grasp fold, B domain"/>
    <property type="match status" value="1"/>
</dbReference>
<dbReference type="PANTHER" id="PTHR43615">
    <property type="entry name" value="PHOSPHOENOLPYRUVATE SYNTHASE-RELATED"/>
    <property type="match status" value="1"/>
</dbReference>
<protein>
    <submittedName>
        <fullName evidence="3">Phosphoenolpyruvate synthase</fullName>
    </submittedName>
</protein>
<organism evidence="3 4">
    <name type="scientific">Actinokineospora fastidiosa</name>
    <dbReference type="NCBI Taxonomy" id="1816"/>
    <lineage>
        <taxon>Bacteria</taxon>
        <taxon>Bacillati</taxon>
        <taxon>Actinomycetota</taxon>
        <taxon>Actinomycetes</taxon>
        <taxon>Pseudonocardiales</taxon>
        <taxon>Pseudonocardiaceae</taxon>
        <taxon>Actinokineospora</taxon>
    </lineage>
</organism>
<evidence type="ECO:0000313" key="4">
    <source>
        <dbReference type="Proteomes" id="UP000660680"/>
    </source>
</evidence>
<evidence type="ECO:0000313" key="3">
    <source>
        <dbReference type="EMBL" id="GGS29272.1"/>
    </source>
</evidence>
<sequence length="866" mass="93440">MTLIGPGDDRLLDATVVGHKFARQARLRDAGFAVPEFVCVPASAFDAATAGVTTPGDDLVAWAEKAKAAVDGVPPTLARDLVAAAEAMGGLVAVRACVVADEHGVGEDGATDAFAGLTDSFLYVRPEDVPAAVARCWASAFNPESVAYRVRRGHAADSARVAVGVQRMVSGTRSFVAFSRDPRTGGATGVIAAAHGIGEGVVQERADVDHFYVDGDDVRADVVTKRWMVAQGDGGPVTIAVPAELAAAPVLSDDLARRINDLAGKVEAFFGLPQDIEGTITPDGRVHLVQARPVVFAAPPDEPRIPWSNHNITESFPGVSGALTYSQAREFYKLAFHDAYRRLGVSERRLADKKHHLDRMIGLLDGRVYYRLDAWFALHGQIPAFPLVRPWWEQSMGLNDAKPPTRADFVRALPTVPGLIGRLARLRGSVRGFLAWWDDLVAGADGMDRWSPEELIAFHRGLWAQVGERWGITLMNSVYLLSWATATSALLRRWVGDDDKRIIGGLLLGGAENRSVLGVRSAIALAELVAADPVLAARVQDDPADDVWADIVGGVHGKRVAAAATEHLRRYGDRALHDLKLEEPSPRQRPGMIVDMLRPMVRGGLTVADSRAKERASRVDAEADLRARCPNPVRRTVIRSLAAGLRWFVKTREDTRYCRSQLYGLTREVLWRLGDHLVAAGRLDERADVVDLTVEEVFGAYDGTLIDGDLRGIVARRRAERLAATARPDLDARLSTAYDRPVGDGLPARVDAALLGVRPAQLRGLPSSKGVVRYPARVVLDPSIAPESCRDRIIVAKETDPGWLFLMTAARGMVVERGTLLSHTAITGRLLGIPTVVAVPGATSLIEDGMMIEVDGAAGTVRLLPA</sequence>
<dbReference type="AlphaFoldDB" id="A0A918GD80"/>
<reference evidence="3" key="2">
    <citation type="submission" date="2020-09" db="EMBL/GenBank/DDBJ databases">
        <authorList>
            <person name="Sun Q."/>
            <person name="Ohkuma M."/>
        </authorList>
    </citation>
    <scope>NUCLEOTIDE SEQUENCE</scope>
    <source>
        <strain evidence="3">JCM 3276</strain>
    </source>
</reference>
<dbReference type="RefSeq" id="WP_189210423.1">
    <property type="nucleotide sequence ID" value="NZ_BMRB01000002.1"/>
</dbReference>
<feature type="domain" description="PEP-utilising enzyme mobile" evidence="1">
    <location>
        <begin position="791"/>
        <end position="859"/>
    </location>
</feature>
<dbReference type="InterPro" id="IPR008279">
    <property type="entry name" value="PEP-util_enz_mobile_dom"/>
</dbReference>